<dbReference type="Proteomes" id="UP000630528">
    <property type="component" value="Unassembled WGS sequence"/>
</dbReference>
<comment type="caution">
    <text evidence="2">The sequence shown here is derived from an EMBL/GenBank/DDBJ whole genome shotgun (WGS) entry which is preliminary data.</text>
</comment>
<dbReference type="InterPro" id="IPR019226">
    <property type="entry name" value="DUF2158"/>
</dbReference>
<dbReference type="Pfam" id="PF09926">
    <property type="entry name" value="DUF2158"/>
    <property type="match status" value="1"/>
</dbReference>
<name>A0A934TW25_9BURK</name>
<evidence type="ECO:0000313" key="3">
    <source>
        <dbReference type="Proteomes" id="UP000630528"/>
    </source>
</evidence>
<evidence type="ECO:0000256" key="1">
    <source>
        <dbReference type="SAM" id="Phobius"/>
    </source>
</evidence>
<evidence type="ECO:0000313" key="2">
    <source>
        <dbReference type="EMBL" id="MBK6008654.1"/>
    </source>
</evidence>
<dbReference type="EMBL" id="JAEPWM010000011">
    <property type="protein sequence ID" value="MBK6008654.1"/>
    <property type="molecule type" value="Genomic_DNA"/>
</dbReference>
<keyword evidence="3" id="KW-1185">Reference proteome</keyword>
<organism evidence="2 3">
    <name type="scientific">Ramlibacter ginsenosidimutans</name>
    <dbReference type="NCBI Taxonomy" id="502333"/>
    <lineage>
        <taxon>Bacteria</taxon>
        <taxon>Pseudomonadati</taxon>
        <taxon>Pseudomonadota</taxon>
        <taxon>Betaproteobacteria</taxon>
        <taxon>Burkholderiales</taxon>
        <taxon>Comamonadaceae</taxon>
        <taxon>Ramlibacter</taxon>
    </lineage>
</organism>
<keyword evidence="1" id="KW-0812">Transmembrane</keyword>
<reference evidence="2" key="2">
    <citation type="submission" date="2021-01" db="EMBL/GenBank/DDBJ databases">
        <authorList>
            <person name="Kang M."/>
        </authorList>
    </citation>
    <scope>NUCLEOTIDE SEQUENCE</scope>
    <source>
        <strain evidence="2">KACC 17527</strain>
    </source>
</reference>
<feature type="transmembrane region" description="Helical" evidence="1">
    <location>
        <begin position="20"/>
        <end position="37"/>
    </location>
</feature>
<dbReference type="RefSeq" id="WP_201176354.1">
    <property type="nucleotide sequence ID" value="NZ_JAEPWM010000011.1"/>
</dbReference>
<proteinExistence type="predicted"/>
<gene>
    <name evidence="2" type="ORF">JJB11_21340</name>
</gene>
<sequence>MVNPQHGFSEGNLVRLKDGGPLMSVKFAIGVLLLCVWTDPGGRARRGTFSHHQLELVTDAELLWVRVAARLASRWHVVAASC</sequence>
<accession>A0A934TW25</accession>
<protein>
    <submittedName>
        <fullName evidence="2">DUF2158 domain-containing protein</fullName>
    </submittedName>
</protein>
<keyword evidence="1" id="KW-0472">Membrane</keyword>
<keyword evidence="1" id="KW-1133">Transmembrane helix</keyword>
<dbReference type="AlphaFoldDB" id="A0A934TW25"/>
<reference evidence="2" key="1">
    <citation type="journal article" date="2012" name="J. Microbiol. Biotechnol.">
        <title>Ramlibacter ginsenosidimutans sp. nov., with ginsenoside-converting activity.</title>
        <authorList>
            <person name="Wang L."/>
            <person name="An D.S."/>
            <person name="Kim S.G."/>
            <person name="Jin F.X."/>
            <person name="Kim S.C."/>
            <person name="Lee S.T."/>
            <person name="Im W.T."/>
        </authorList>
    </citation>
    <scope>NUCLEOTIDE SEQUENCE</scope>
    <source>
        <strain evidence="2">KACC 17527</strain>
    </source>
</reference>